<gene>
    <name evidence="2" type="ORF">Ae201684_000469</name>
</gene>
<feature type="compositionally biased region" description="Low complexity" evidence="1">
    <location>
        <begin position="38"/>
        <end position="50"/>
    </location>
</feature>
<dbReference type="Proteomes" id="UP000481153">
    <property type="component" value="Unassembled WGS sequence"/>
</dbReference>
<evidence type="ECO:0000313" key="2">
    <source>
        <dbReference type="EMBL" id="KAF0745453.1"/>
    </source>
</evidence>
<dbReference type="VEuPathDB" id="FungiDB:AeMF1_017273"/>
<organism evidence="2 3">
    <name type="scientific">Aphanomyces euteiches</name>
    <dbReference type="NCBI Taxonomy" id="100861"/>
    <lineage>
        <taxon>Eukaryota</taxon>
        <taxon>Sar</taxon>
        <taxon>Stramenopiles</taxon>
        <taxon>Oomycota</taxon>
        <taxon>Saprolegniomycetes</taxon>
        <taxon>Saprolegniales</taxon>
        <taxon>Verrucalvaceae</taxon>
        <taxon>Aphanomyces</taxon>
    </lineage>
</organism>
<keyword evidence="3" id="KW-1185">Reference proteome</keyword>
<proteinExistence type="predicted"/>
<dbReference type="AlphaFoldDB" id="A0A6G0XXJ4"/>
<comment type="caution">
    <text evidence="2">The sequence shown here is derived from an EMBL/GenBank/DDBJ whole genome shotgun (WGS) entry which is preliminary data.</text>
</comment>
<accession>A0A6G0XXJ4</accession>
<evidence type="ECO:0000313" key="3">
    <source>
        <dbReference type="Proteomes" id="UP000481153"/>
    </source>
</evidence>
<sequence length="180" mass="18781">MTSTPFTTSSSAQTTLATTGEGATISLESSTGSTRGQSDATAASSAELSSEPLATVNTSTFLTRVQQYAETGRVDVEGLSTVETAAFHHVLNRLHATFVKQFDCDEIKCDAARKCPKCGVARGDSKLPKSPKSPTDKPMSHLFMDTPRGHAPPSIFTAEPASPAAADAISAPAMVDVDMT</sequence>
<dbReference type="EMBL" id="VJMJ01000002">
    <property type="protein sequence ID" value="KAF0745453.1"/>
    <property type="molecule type" value="Genomic_DNA"/>
</dbReference>
<feature type="compositionally biased region" description="Polar residues" evidence="1">
    <location>
        <begin position="26"/>
        <end position="37"/>
    </location>
</feature>
<reference evidence="2 3" key="1">
    <citation type="submission" date="2019-07" db="EMBL/GenBank/DDBJ databases">
        <title>Genomics analysis of Aphanomyces spp. identifies a new class of oomycete effector associated with host adaptation.</title>
        <authorList>
            <person name="Gaulin E."/>
        </authorList>
    </citation>
    <scope>NUCLEOTIDE SEQUENCE [LARGE SCALE GENOMIC DNA]</scope>
    <source>
        <strain evidence="2 3">ATCC 201684</strain>
    </source>
</reference>
<feature type="compositionally biased region" description="Low complexity" evidence="1">
    <location>
        <begin position="7"/>
        <end position="19"/>
    </location>
</feature>
<protein>
    <submittedName>
        <fullName evidence="2">Uncharacterized protein</fullName>
    </submittedName>
</protein>
<evidence type="ECO:0000256" key="1">
    <source>
        <dbReference type="SAM" id="MobiDB-lite"/>
    </source>
</evidence>
<feature type="region of interest" description="Disordered" evidence="1">
    <location>
        <begin position="1"/>
        <end position="50"/>
    </location>
</feature>
<name>A0A6G0XXJ4_9STRA</name>